<protein>
    <submittedName>
        <fullName evidence="2">Uncharacterized protein</fullName>
    </submittedName>
</protein>
<feature type="region of interest" description="Disordered" evidence="1">
    <location>
        <begin position="73"/>
        <end position="96"/>
    </location>
</feature>
<reference evidence="2" key="2">
    <citation type="journal article" date="2024" name="Plant">
        <title>Genomic evolution and insights into agronomic trait innovations of Sesamum species.</title>
        <authorList>
            <person name="Miao H."/>
            <person name="Wang L."/>
            <person name="Qu L."/>
            <person name="Liu H."/>
            <person name="Sun Y."/>
            <person name="Le M."/>
            <person name="Wang Q."/>
            <person name="Wei S."/>
            <person name="Zheng Y."/>
            <person name="Lin W."/>
            <person name="Duan Y."/>
            <person name="Cao H."/>
            <person name="Xiong S."/>
            <person name="Wang X."/>
            <person name="Wei L."/>
            <person name="Li C."/>
            <person name="Ma Q."/>
            <person name="Ju M."/>
            <person name="Zhao R."/>
            <person name="Li G."/>
            <person name="Mu C."/>
            <person name="Tian Q."/>
            <person name="Mei H."/>
            <person name="Zhang T."/>
            <person name="Gao T."/>
            <person name="Zhang H."/>
        </authorList>
    </citation>
    <scope>NUCLEOTIDE SEQUENCE</scope>
    <source>
        <strain evidence="2">KEN1</strain>
    </source>
</reference>
<dbReference type="AlphaFoldDB" id="A0AAW2VW13"/>
<dbReference type="EMBL" id="JACGWN010000009">
    <property type="protein sequence ID" value="KAL0433085.1"/>
    <property type="molecule type" value="Genomic_DNA"/>
</dbReference>
<reference evidence="2" key="1">
    <citation type="submission" date="2020-06" db="EMBL/GenBank/DDBJ databases">
        <authorList>
            <person name="Li T."/>
            <person name="Hu X."/>
            <person name="Zhang T."/>
            <person name="Song X."/>
            <person name="Zhang H."/>
            <person name="Dai N."/>
            <person name="Sheng W."/>
            <person name="Hou X."/>
            <person name="Wei L."/>
        </authorList>
    </citation>
    <scope>NUCLEOTIDE SEQUENCE</scope>
    <source>
        <strain evidence="2">KEN1</strain>
        <tissue evidence="2">Leaf</tissue>
    </source>
</reference>
<comment type="caution">
    <text evidence="2">The sequence shown here is derived from an EMBL/GenBank/DDBJ whole genome shotgun (WGS) entry which is preliminary data.</text>
</comment>
<feature type="compositionally biased region" description="Basic and acidic residues" evidence="1">
    <location>
        <begin position="85"/>
        <end position="96"/>
    </location>
</feature>
<name>A0AAW2VW13_9LAMI</name>
<evidence type="ECO:0000256" key="1">
    <source>
        <dbReference type="SAM" id="MobiDB-lite"/>
    </source>
</evidence>
<evidence type="ECO:0000313" key="2">
    <source>
        <dbReference type="EMBL" id="KAL0433085.1"/>
    </source>
</evidence>
<organism evidence="2">
    <name type="scientific">Sesamum latifolium</name>
    <dbReference type="NCBI Taxonomy" id="2727402"/>
    <lineage>
        <taxon>Eukaryota</taxon>
        <taxon>Viridiplantae</taxon>
        <taxon>Streptophyta</taxon>
        <taxon>Embryophyta</taxon>
        <taxon>Tracheophyta</taxon>
        <taxon>Spermatophyta</taxon>
        <taxon>Magnoliopsida</taxon>
        <taxon>eudicotyledons</taxon>
        <taxon>Gunneridae</taxon>
        <taxon>Pentapetalae</taxon>
        <taxon>asterids</taxon>
        <taxon>lamiids</taxon>
        <taxon>Lamiales</taxon>
        <taxon>Pedaliaceae</taxon>
        <taxon>Sesamum</taxon>
    </lineage>
</organism>
<gene>
    <name evidence="2" type="ORF">Slati_2642800</name>
</gene>
<feature type="region of interest" description="Disordered" evidence="1">
    <location>
        <begin position="35"/>
        <end position="57"/>
    </location>
</feature>
<accession>A0AAW2VW13</accession>
<proteinExistence type="predicted"/>
<sequence>MFIQNTYLQEQEKAYDTNPYKKRDAPKGKVVEDIRPQAPSEEVPGPPAQDHLKESNIPCRGVIWMTAGGPIRQDSHKAQKANFGKWKEDPLRKSWM</sequence>